<dbReference type="Gene3D" id="1.10.10.60">
    <property type="entry name" value="Homeodomain-like"/>
    <property type="match status" value="1"/>
</dbReference>
<comment type="caution">
    <text evidence="5">The sequence shown here is derived from an EMBL/GenBank/DDBJ whole genome shotgun (WGS) entry which is preliminary data.</text>
</comment>
<dbReference type="InterPro" id="IPR050109">
    <property type="entry name" value="HTH-type_TetR-like_transc_reg"/>
</dbReference>
<evidence type="ECO:0000256" key="1">
    <source>
        <dbReference type="ARBA" id="ARBA00023125"/>
    </source>
</evidence>
<name>A0A4R4A4S2_MARGR</name>
<dbReference type="PANTHER" id="PTHR30055:SF146">
    <property type="entry name" value="HTH-TYPE TRANSCRIPTIONAL DUAL REGULATOR CECR"/>
    <property type="match status" value="1"/>
</dbReference>
<feature type="domain" description="HTH tetR-type" evidence="4">
    <location>
        <begin position="22"/>
        <end position="82"/>
    </location>
</feature>
<accession>A0A4R4A4S2</accession>
<dbReference type="Gene3D" id="1.10.357.10">
    <property type="entry name" value="Tetracycline Repressor, domain 2"/>
    <property type="match status" value="1"/>
</dbReference>
<dbReference type="PROSITE" id="PS50977">
    <property type="entry name" value="HTH_TETR_2"/>
    <property type="match status" value="1"/>
</dbReference>
<dbReference type="PRINTS" id="PR00455">
    <property type="entry name" value="HTHTETR"/>
</dbReference>
<dbReference type="Pfam" id="PF14246">
    <property type="entry name" value="TetR_C_7"/>
    <property type="match status" value="1"/>
</dbReference>
<sequence>MQKTTTKPEAATTPRRGRPPDPAKHQAIIDATRALFFAGSTKALSIEGIARAAGVSKVTVYAHFGDLQGLVRATVLAQRAEMTAILDQLPTDAPGLRRTLIEFGGVLMEFLSSEDFVTMHRMVASQASQQPWLGPLIYREGPTATRDKLADILAEAVRRGDLRAHDCTLAAEQLLGMWQGLQTTGLFSGGCPRADAATLARRIEQGVEVLLRAYAPEPAD</sequence>
<dbReference type="EMBL" id="SMDC01000016">
    <property type="protein sequence ID" value="TCW33200.1"/>
    <property type="molecule type" value="Genomic_DNA"/>
</dbReference>
<dbReference type="AlphaFoldDB" id="A0A4R4A4S2"/>
<keyword evidence="1 2" id="KW-0238">DNA-binding</keyword>
<dbReference type="Proteomes" id="UP000295247">
    <property type="component" value="Unassembled WGS sequence"/>
</dbReference>
<proteinExistence type="predicted"/>
<dbReference type="RefSeq" id="WP_123142675.1">
    <property type="nucleotide sequence ID" value="NZ_NRRH01000021.1"/>
</dbReference>
<evidence type="ECO:0000256" key="2">
    <source>
        <dbReference type="PROSITE-ProRule" id="PRU00335"/>
    </source>
</evidence>
<feature type="DNA-binding region" description="H-T-H motif" evidence="2">
    <location>
        <begin position="45"/>
        <end position="64"/>
    </location>
</feature>
<reference evidence="5 6" key="1">
    <citation type="submission" date="2019-03" db="EMBL/GenBank/DDBJ databases">
        <title>Genomic Encyclopedia of Type Strains, Phase IV (KMG-IV): sequencing the most valuable type-strain genomes for metagenomic binning, comparative biology and taxonomic classification.</title>
        <authorList>
            <person name="Goeker M."/>
        </authorList>
    </citation>
    <scope>NUCLEOTIDE SEQUENCE [LARGE SCALE GENOMIC DNA]</scope>
    <source>
        <strain evidence="5 6">DSM 203</strain>
    </source>
</reference>
<gene>
    <name evidence="5" type="ORF">EDC29_11640</name>
</gene>
<feature type="region of interest" description="Disordered" evidence="3">
    <location>
        <begin position="1"/>
        <end position="23"/>
    </location>
</feature>
<evidence type="ECO:0000259" key="4">
    <source>
        <dbReference type="PROSITE" id="PS50977"/>
    </source>
</evidence>
<dbReference type="SUPFAM" id="SSF48498">
    <property type="entry name" value="Tetracyclin repressor-like, C-terminal domain"/>
    <property type="match status" value="1"/>
</dbReference>
<dbReference type="InterPro" id="IPR036271">
    <property type="entry name" value="Tet_transcr_reg_TetR-rel_C_sf"/>
</dbReference>
<evidence type="ECO:0000313" key="6">
    <source>
        <dbReference type="Proteomes" id="UP000295247"/>
    </source>
</evidence>
<feature type="compositionally biased region" description="Low complexity" evidence="3">
    <location>
        <begin position="1"/>
        <end position="14"/>
    </location>
</feature>
<dbReference type="Pfam" id="PF00440">
    <property type="entry name" value="TetR_N"/>
    <property type="match status" value="1"/>
</dbReference>
<evidence type="ECO:0000313" key="5">
    <source>
        <dbReference type="EMBL" id="TCW33200.1"/>
    </source>
</evidence>
<dbReference type="InterPro" id="IPR009057">
    <property type="entry name" value="Homeodomain-like_sf"/>
</dbReference>
<evidence type="ECO:0000256" key="3">
    <source>
        <dbReference type="SAM" id="MobiDB-lite"/>
    </source>
</evidence>
<protein>
    <submittedName>
        <fullName evidence="5">TetR family transcriptional regulator</fullName>
    </submittedName>
</protein>
<dbReference type="GO" id="GO:0003700">
    <property type="term" value="F:DNA-binding transcription factor activity"/>
    <property type="evidence" value="ECO:0007669"/>
    <property type="project" value="TreeGrafter"/>
</dbReference>
<dbReference type="PANTHER" id="PTHR30055">
    <property type="entry name" value="HTH-TYPE TRANSCRIPTIONAL REGULATOR RUTR"/>
    <property type="match status" value="1"/>
</dbReference>
<organism evidence="5 6">
    <name type="scientific">Marichromatium gracile</name>
    <name type="common">Chromatium gracile</name>
    <dbReference type="NCBI Taxonomy" id="1048"/>
    <lineage>
        <taxon>Bacteria</taxon>
        <taxon>Pseudomonadati</taxon>
        <taxon>Pseudomonadota</taxon>
        <taxon>Gammaproteobacteria</taxon>
        <taxon>Chromatiales</taxon>
        <taxon>Chromatiaceae</taxon>
        <taxon>Marichromatium</taxon>
    </lineage>
</organism>
<dbReference type="GO" id="GO:0000976">
    <property type="term" value="F:transcription cis-regulatory region binding"/>
    <property type="evidence" value="ECO:0007669"/>
    <property type="project" value="TreeGrafter"/>
</dbReference>
<dbReference type="SUPFAM" id="SSF46689">
    <property type="entry name" value="Homeodomain-like"/>
    <property type="match status" value="1"/>
</dbReference>
<dbReference type="InterPro" id="IPR039536">
    <property type="entry name" value="TetR_C_Proteobacteria"/>
</dbReference>
<dbReference type="InterPro" id="IPR001647">
    <property type="entry name" value="HTH_TetR"/>
</dbReference>